<evidence type="ECO:0000313" key="2">
    <source>
        <dbReference type="EMBL" id="HAE93342.1"/>
    </source>
</evidence>
<dbReference type="Proteomes" id="UP000259173">
    <property type="component" value="Unassembled WGS sequence"/>
</dbReference>
<dbReference type="PROSITE" id="PS51257">
    <property type="entry name" value="PROKAR_LIPOPROTEIN"/>
    <property type="match status" value="1"/>
</dbReference>
<name>A0A3B9KXA6_9PROT</name>
<evidence type="ECO:0008006" key="4">
    <source>
        <dbReference type="Google" id="ProtNLM"/>
    </source>
</evidence>
<proteinExistence type="predicted"/>
<feature type="region of interest" description="Disordered" evidence="1">
    <location>
        <begin position="20"/>
        <end position="46"/>
    </location>
</feature>
<organism evidence="2 3">
    <name type="scientific">Hyphomonas atlantica</name>
    <dbReference type="NCBI Taxonomy" id="1280948"/>
    <lineage>
        <taxon>Bacteria</taxon>
        <taxon>Pseudomonadati</taxon>
        <taxon>Pseudomonadota</taxon>
        <taxon>Alphaproteobacteria</taxon>
        <taxon>Hyphomonadales</taxon>
        <taxon>Hyphomonadaceae</taxon>
        <taxon>Hyphomonas</taxon>
    </lineage>
</organism>
<gene>
    <name evidence="2" type="ORF">DCG65_02190</name>
</gene>
<comment type="caution">
    <text evidence="2">The sequence shown here is derived from an EMBL/GenBank/DDBJ whole genome shotgun (WGS) entry which is preliminary data.</text>
</comment>
<reference evidence="2 3" key="1">
    <citation type="journal article" date="2018" name="Nat. Biotechnol.">
        <title>A standardized bacterial taxonomy based on genome phylogeny substantially revises the tree of life.</title>
        <authorList>
            <person name="Parks D.H."/>
            <person name="Chuvochina M."/>
            <person name="Waite D.W."/>
            <person name="Rinke C."/>
            <person name="Skarshewski A."/>
            <person name="Chaumeil P.A."/>
            <person name="Hugenholtz P."/>
        </authorList>
    </citation>
    <scope>NUCLEOTIDE SEQUENCE [LARGE SCALE GENOMIC DNA]</scope>
    <source>
        <strain evidence="2">UBA8557</strain>
    </source>
</reference>
<evidence type="ECO:0000256" key="1">
    <source>
        <dbReference type="SAM" id="MobiDB-lite"/>
    </source>
</evidence>
<protein>
    <recommendedName>
        <fullName evidence="4">Lipoprotein</fullName>
    </recommendedName>
</protein>
<evidence type="ECO:0000313" key="3">
    <source>
        <dbReference type="Proteomes" id="UP000259173"/>
    </source>
</evidence>
<dbReference type="EMBL" id="DMBR01000067">
    <property type="protein sequence ID" value="HAE93342.1"/>
    <property type="molecule type" value="Genomic_DNA"/>
</dbReference>
<feature type="compositionally biased region" description="Low complexity" evidence="1">
    <location>
        <begin position="25"/>
        <end position="42"/>
    </location>
</feature>
<dbReference type="AlphaFoldDB" id="A0A3B9KXA6"/>
<sequence>MKYLIVLAAATALAGCSKPAEQEPDAQAPEAAATQPAQVMAADGQPAPGTYRVTTEGGDVFTEELKPDGTYIQTDADGTVVETGRWVQKSPQDYCWTVDEQYREEGDMGAEKCNTEVVGADGVWTSTNADGETATVERM</sequence>
<accession>A0A3B9KXA6</accession>